<evidence type="ECO:0000256" key="6">
    <source>
        <dbReference type="PROSITE-ProRule" id="PRU00125"/>
    </source>
</evidence>
<dbReference type="PROSITE" id="PS50023">
    <property type="entry name" value="LIM_DOMAIN_2"/>
    <property type="match status" value="2"/>
</dbReference>
<dbReference type="Pfam" id="PF00595">
    <property type="entry name" value="PDZ"/>
    <property type="match status" value="1"/>
</dbReference>
<evidence type="ECO:0000256" key="4">
    <source>
        <dbReference type="ARBA" id="ARBA00022833"/>
    </source>
</evidence>
<evidence type="ECO:0000313" key="11">
    <source>
        <dbReference type="Proteomes" id="UP001164746"/>
    </source>
</evidence>
<evidence type="ECO:0000256" key="7">
    <source>
        <dbReference type="SAM" id="MobiDB-lite"/>
    </source>
</evidence>
<reference evidence="10" key="1">
    <citation type="submission" date="2022-11" db="EMBL/GenBank/DDBJ databases">
        <title>Centuries of genome instability and evolution in soft-shell clam transmissible cancer (bioRxiv).</title>
        <authorList>
            <person name="Hart S.F.M."/>
            <person name="Yonemitsu M.A."/>
            <person name="Giersch R.M."/>
            <person name="Beal B.F."/>
            <person name="Arriagada G."/>
            <person name="Davis B.W."/>
            <person name="Ostrander E.A."/>
            <person name="Goff S.P."/>
            <person name="Metzger M.J."/>
        </authorList>
    </citation>
    <scope>NUCLEOTIDE SEQUENCE</scope>
    <source>
        <strain evidence="10">MELC-2E11</strain>
        <tissue evidence="10">Siphon/mantle</tissue>
    </source>
</reference>
<protein>
    <submittedName>
        <fullName evidence="10">PDLI5-like protein</fullName>
    </submittedName>
</protein>
<accession>A0ABY7DL09</accession>
<dbReference type="InterPro" id="IPR001781">
    <property type="entry name" value="Znf_LIM"/>
</dbReference>
<keyword evidence="3 6" id="KW-0479">Metal-binding</keyword>
<dbReference type="SUPFAM" id="SSF50156">
    <property type="entry name" value="PDZ domain-like"/>
    <property type="match status" value="1"/>
</dbReference>
<feature type="region of interest" description="Disordered" evidence="7">
    <location>
        <begin position="205"/>
        <end position="232"/>
    </location>
</feature>
<dbReference type="Pfam" id="PF00412">
    <property type="entry name" value="LIM"/>
    <property type="match status" value="3"/>
</dbReference>
<dbReference type="CDD" id="cd09461">
    <property type="entry name" value="LIM3_Enigma_like_1"/>
    <property type="match status" value="1"/>
</dbReference>
<dbReference type="Gene3D" id="2.30.42.10">
    <property type="match status" value="1"/>
</dbReference>
<evidence type="ECO:0000256" key="2">
    <source>
        <dbReference type="ARBA" id="ARBA00022490"/>
    </source>
</evidence>
<evidence type="ECO:0000256" key="3">
    <source>
        <dbReference type="ARBA" id="ARBA00022723"/>
    </source>
</evidence>
<dbReference type="PROSITE" id="PS50106">
    <property type="entry name" value="PDZ"/>
    <property type="match status" value="1"/>
</dbReference>
<comment type="subcellular location">
    <subcellularLocation>
        <location evidence="1">Cytoplasm</location>
    </subcellularLocation>
</comment>
<feature type="compositionally biased region" description="Pro residues" evidence="7">
    <location>
        <begin position="321"/>
        <end position="345"/>
    </location>
</feature>
<dbReference type="CDD" id="cd23068">
    <property type="entry name" value="PDZ_ZASP52-like"/>
    <property type="match status" value="1"/>
</dbReference>
<dbReference type="EMBL" id="CP111013">
    <property type="protein sequence ID" value="WAQ97568.1"/>
    <property type="molecule type" value="Genomic_DNA"/>
</dbReference>
<feature type="domain" description="PDZ" evidence="9">
    <location>
        <begin position="7"/>
        <end position="90"/>
    </location>
</feature>
<organism evidence="10 11">
    <name type="scientific">Mya arenaria</name>
    <name type="common">Soft-shell clam</name>
    <dbReference type="NCBI Taxonomy" id="6604"/>
    <lineage>
        <taxon>Eukaryota</taxon>
        <taxon>Metazoa</taxon>
        <taxon>Spiralia</taxon>
        <taxon>Lophotrochozoa</taxon>
        <taxon>Mollusca</taxon>
        <taxon>Bivalvia</taxon>
        <taxon>Autobranchia</taxon>
        <taxon>Heteroconchia</taxon>
        <taxon>Euheterodonta</taxon>
        <taxon>Imparidentia</taxon>
        <taxon>Neoheterodontei</taxon>
        <taxon>Myida</taxon>
        <taxon>Myoidea</taxon>
        <taxon>Myidae</taxon>
        <taxon>Mya</taxon>
    </lineage>
</organism>
<dbReference type="InterPro" id="IPR050604">
    <property type="entry name" value="PDZ-LIM_domain"/>
</dbReference>
<dbReference type="Proteomes" id="UP001164746">
    <property type="component" value="Chromosome 2"/>
</dbReference>
<name>A0ABY7DL09_MYAAR</name>
<keyword evidence="11" id="KW-1185">Reference proteome</keyword>
<evidence type="ECO:0000259" key="8">
    <source>
        <dbReference type="PROSITE" id="PS50023"/>
    </source>
</evidence>
<gene>
    <name evidence="10" type="ORF">MAR_030258</name>
</gene>
<evidence type="ECO:0000256" key="5">
    <source>
        <dbReference type="ARBA" id="ARBA00023038"/>
    </source>
</evidence>
<sequence length="547" mass="58666">MSILTLEAKLERQDSSTPWGFRMQGGKDFSSPITIARVNPGSLAAKCGLQQGDIILKIGSKSSDTLKHKDAQDAIVSYGNKLDLLLQRGGGPTAQSYDTFAAPTISSYGSGGPPTGQQNQVYNAAPKPFNSAPSKPAPYNPGAVDNISKATATINLSQPSYSKYQEVEEPAGQPSHQSRSFKFLQNTLDSGQGLYSATSVQTQMNIPANNDNGTNGQQQGEEVQYDAQGKRLYRPSETFKLVREQEHPEEKSTDEKPQEVKQTRTIKVLEKQLGEGSAPAPAPAKAPAKAPPAPKPGVWAPGQGAPAAPPAPPAKAFNPSAAPPFTPAAAPPASRPQAPKAPPSKPTGVGAMRGKIGDAVVKTGADAGRVPICHSCGGPIRGPFVTAMGKSWCPDHFICANPRCGNKLMNMGFVEEGGFIYCEKDYELYFAPHCAKCDAAIVGECVNALNKQYHPACFLCFKCKQPIGGTQFHLEDGHPYCENDWRQMYQTMCTSCNFPIEPGDKWVEAMNNNYHSECFNCSTCQVNLEGQAFYAKSGKPYCKKHAS</sequence>
<proteinExistence type="predicted"/>
<evidence type="ECO:0000256" key="1">
    <source>
        <dbReference type="ARBA" id="ARBA00004496"/>
    </source>
</evidence>
<feature type="region of interest" description="Disordered" evidence="7">
    <location>
        <begin position="273"/>
        <end position="352"/>
    </location>
</feature>
<evidence type="ECO:0000313" key="10">
    <source>
        <dbReference type="EMBL" id="WAQ97568.1"/>
    </source>
</evidence>
<feature type="compositionally biased region" description="Low complexity" evidence="7">
    <location>
        <begin position="296"/>
        <end position="306"/>
    </location>
</feature>
<dbReference type="Gene3D" id="2.10.110.10">
    <property type="entry name" value="Cysteine Rich Protein"/>
    <property type="match status" value="3"/>
</dbReference>
<feature type="compositionally biased region" description="Pro residues" evidence="7">
    <location>
        <begin position="280"/>
        <end position="295"/>
    </location>
</feature>
<feature type="compositionally biased region" description="Low complexity" evidence="7">
    <location>
        <begin position="209"/>
        <end position="220"/>
    </location>
</feature>
<keyword evidence="4 6" id="KW-0862">Zinc</keyword>
<dbReference type="InterPro" id="IPR001478">
    <property type="entry name" value="PDZ"/>
</dbReference>
<dbReference type="SMART" id="SM00228">
    <property type="entry name" value="PDZ"/>
    <property type="match status" value="1"/>
</dbReference>
<dbReference type="SUPFAM" id="SSF57716">
    <property type="entry name" value="Glucocorticoid receptor-like (DNA-binding domain)"/>
    <property type="match status" value="4"/>
</dbReference>
<dbReference type="CDD" id="cd09455">
    <property type="entry name" value="LIM1_Enigma_like_1"/>
    <property type="match status" value="1"/>
</dbReference>
<feature type="region of interest" description="Disordered" evidence="7">
    <location>
        <begin position="243"/>
        <end position="262"/>
    </location>
</feature>
<dbReference type="PROSITE" id="PS00478">
    <property type="entry name" value="LIM_DOMAIN_1"/>
    <property type="match status" value="2"/>
</dbReference>
<dbReference type="SMART" id="SM00132">
    <property type="entry name" value="LIM"/>
    <property type="match status" value="3"/>
</dbReference>
<feature type="domain" description="LIM zinc-binding" evidence="8">
    <location>
        <begin position="432"/>
        <end position="491"/>
    </location>
</feature>
<keyword evidence="2" id="KW-0963">Cytoplasm</keyword>
<dbReference type="InterPro" id="IPR036034">
    <property type="entry name" value="PDZ_sf"/>
</dbReference>
<dbReference type="PANTHER" id="PTHR24214:SF38">
    <property type="entry name" value="PDZ AND LIM DOMAIN PROTEIN ZASP-RELATED"/>
    <property type="match status" value="1"/>
</dbReference>
<keyword evidence="5 6" id="KW-0440">LIM domain</keyword>
<dbReference type="PANTHER" id="PTHR24214">
    <property type="entry name" value="PDZ AND LIM DOMAIN PROTEIN ZASP"/>
    <property type="match status" value="1"/>
</dbReference>
<feature type="domain" description="LIM zinc-binding" evidence="8">
    <location>
        <begin position="492"/>
        <end position="547"/>
    </location>
</feature>
<evidence type="ECO:0000259" key="9">
    <source>
        <dbReference type="PROSITE" id="PS50106"/>
    </source>
</evidence>